<gene>
    <name evidence="2" type="ORF">NE237_014312</name>
</gene>
<protein>
    <submittedName>
        <fullName evidence="2">Uncharacterized protein</fullName>
    </submittedName>
</protein>
<dbReference type="Proteomes" id="UP001141806">
    <property type="component" value="Unassembled WGS sequence"/>
</dbReference>
<dbReference type="OrthoDB" id="1751837at2759"/>
<comment type="caution">
    <text evidence="2">The sequence shown here is derived from an EMBL/GenBank/DDBJ whole genome shotgun (WGS) entry which is preliminary data.</text>
</comment>
<organism evidence="2 3">
    <name type="scientific">Protea cynaroides</name>
    <dbReference type="NCBI Taxonomy" id="273540"/>
    <lineage>
        <taxon>Eukaryota</taxon>
        <taxon>Viridiplantae</taxon>
        <taxon>Streptophyta</taxon>
        <taxon>Embryophyta</taxon>
        <taxon>Tracheophyta</taxon>
        <taxon>Spermatophyta</taxon>
        <taxon>Magnoliopsida</taxon>
        <taxon>Proteales</taxon>
        <taxon>Proteaceae</taxon>
        <taxon>Protea</taxon>
    </lineage>
</organism>
<reference evidence="2" key="1">
    <citation type="journal article" date="2023" name="Plant J.">
        <title>The genome of the king protea, Protea cynaroides.</title>
        <authorList>
            <person name="Chang J."/>
            <person name="Duong T.A."/>
            <person name="Schoeman C."/>
            <person name="Ma X."/>
            <person name="Roodt D."/>
            <person name="Barker N."/>
            <person name="Li Z."/>
            <person name="Van de Peer Y."/>
            <person name="Mizrachi E."/>
        </authorList>
    </citation>
    <scope>NUCLEOTIDE SEQUENCE</scope>
    <source>
        <tissue evidence="2">Young leaves</tissue>
    </source>
</reference>
<dbReference type="EMBL" id="JAMYWD010001038">
    <property type="protein sequence ID" value="KAJ4945372.1"/>
    <property type="molecule type" value="Genomic_DNA"/>
</dbReference>
<dbReference type="PANTHER" id="PTHR45932:SF17">
    <property type="entry name" value="CELLULAR RETINALDEHYDE-BINDING_TRIPLE FUNCTION DOMAIN-CONTAINING PROTEIN"/>
    <property type="match status" value="1"/>
</dbReference>
<dbReference type="InterPro" id="IPR044834">
    <property type="entry name" value="PATL"/>
</dbReference>
<accession>A0A9Q0GKJ5</accession>
<name>A0A9Q0GKJ5_9MAGN</name>
<dbReference type="GO" id="GO:0008289">
    <property type="term" value="F:lipid binding"/>
    <property type="evidence" value="ECO:0007669"/>
    <property type="project" value="InterPro"/>
</dbReference>
<dbReference type="AlphaFoldDB" id="A0A9Q0GKJ5"/>
<evidence type="ECO:0000256" key="1">
    <source>
        <dbReference type="SAM" id="MobiDB-lite"/>
    </source>
</evidence>
<evidence type="ECO:0000313" key="3">
    <source>
        <dbReference type="Proteomes" id="UP001141806"/>
    </source>
</evidence>
<keyword evidence="3" id="KW-1185">Reference proteome</keyword>
<feature type="compositionally biased region" description="Basic and acidic residues" evidence="1">
    <location>
        <begin position="98"/>
        <end position="107"/>
    </location>
</feature>
<dbReference type="PANTHER" id="PTHR45932">
    <property type="entry name" value="PATELLIN-1"/>
    <property type="match status" value="1"/>
</dbReference>
<proteinExistence type="predicted"/>
<feature type="region of interest" description="Disordered" evidence="1">
    <location>
        <begin position="179"/>
        <end position="199"/>
    </location>
</feature>
<feature type="region of interest" description="Disordered" evidence="1">
    <location>
        <begin position="83"/>
        <end position="120"/>
    </location>
</feature>
<evidence type="ECO:0000313" key="2">
    <source>
        <dbReference type="EMBL" id="KAJ4945372.1"/>
    </source>
</evidence>
<sequence length="218" mass="23390">MVVERSMVGGGVVEVMTTDGVERVKPMGASAKLTERLEVTIAKEVTGVVELDVKLEESNIVSDLADPKKKAIEDLKQLIQEALNKHEFTAPPPLPAAPKEEEKKTETEEAPAPTPAEEKVAAEEALALVVMEEPPKVETSGVVKLVLASEVVEEKKEGPAPAPEIEASVATVVTEEVVQKEEITDTATPPPPPPEEVSIWGVPLLADELRDAILLKFL</sequence>